<dbReference type="InterPro" id="IPR041289">
    <property type="entry name" value="Bact_RF_family3"/>
</dbReference>
<sequence length="358" mass="41056">MQKDKLERLASERSNPCVTISMNTHRNFSDNQKDIVEFQKLIKKANDNVVKEFGHFDIKNLLNKIENIQEQIDFNSLLDSLHILLSNTTTEIVKSSWPTRQNVVSVAENFVIKPLIKDFNRDEDYLIMVLSQSDVRLLHAINDRIVGEISDKDFPFDKNPHFLIDQDKAIDSKQIDNYIRDFFNNIDKALVKIQNKTDMNIVVICTESNWSQLMRVADKPSIYYGNVSLNFNNSNSLSLATESWKIVSEVKNEMRVKAIHEMKEAAGHGKVLTDLAEIFLAVQSGRGDLLITHEDYHQAVIMDDQSSFHLVKDVTLPGVIDDITSEMAWEVISKKGRAIFTNSEEFKSFGKIALKVRY</sequence>
<protein>
    <submittedName>
        <fullName evidence="1">Uncharacterized protein</fullName>
    </submittedName>
</protein>
<evidence type="ECO:0000313" key="1">
    <source>
        <dbReference type="EMBL" id="SDC94167.1"/>
    </source>
</evidence>
<reference evidence="1 2" key="1">
    <citation type="submission" date="2016-09" db="EMBL/GenBank/DDBJ databases">
        <authorList>
            <person name="Capua I."/>
            <person name="De Benedictis P."/>
            <person name="Joannis T."/>
            <person name="Lombin L.H."/>
            <person name="Cattoli G."/>
        </authorList>
    </citation>
    <scope>NUCLEOTIDE SEQUENCE [LARGE SCALE GENOMIC DNA]</scope>
    <source>
        <strain evidence="1 2">A7P-90m</strain>
    </source>
</reference>
<accession>A0A1G6QR47</accession>
<dbReference type="Pfam" id="PF18845">
    <property type="entry name" value="baeRF_family3"/>
    <property type="match status" value="1"/>
</dbReference>
<dbReference type="STRING" id="1640674.SAMN05216323_10648"/>
<dbReference type="AlphaFoldDB" id="A0A1G6QR47"/>
<keyword evidence="2" id="KW-1185">Reference proteome</keyword>
<gene>
    <name evidence="1" type="ORF">SAMN05216323_10648</name>
</gene>
<evidence type="ECO:0000313" key="2">
    <source>
        <dbReference type="Proteomes" id="UP000199452"/>
    </source>
</evidence>
<dbReference type="RefSeq" id="WP_092440099.1">
    <property type="nucleotide sequence ID" value="NZ_FMYP01000064.1"/>
</dbReference>
<organism evidence="1 2">
    <name type="scientific">Williamwhitmania taraxaci</name>
    <dbReference type="NCBI Taxonomy" id="1640674"/>
    <lineage>
        <taxon>Bacteria</taxon>
        <taxon>Pseudomonadati</taxon>
        <taxon>Bacteroidota</taxon>
        <taxon>Bacteroidia</taxon>
        <taxon>Bacteroidales</taxon>
        <taxon>Williamwhitmaniaceae</taxon>
        <taxon>Williamwhitmania</taxon>
    </lineage>
</organism>
<dbReference type="EMBL" id="FMYP01000064">
    <property type="protein sequence ID" value="SDC94167.1"/>
    <property type="molecule type" value="Genomic_DNA"/>
</dbReference>
<dbReference type="Proteomes" id="UP000199452">
    <property type="component" value="Unassembled WGS sequence"/>
</dbReference>
<dbReference type="OrthoDB" id="4393931at2"/>
<proteinExistence type="predicted"/>
<name>A0A1G6QR47_9BACT</name>